<evidence type="ECO:0000313" key="3">
    <source>
        <dbReference type="Proteomes" id="UP000660110"/>
    </source>
</evidence>
<keyword evidence="1" id="KW-1133">Transmembrane helix</keyword>
<dbReference type="AlphaFoldDB" id="A0A917BA41"/>
<protein>
    <submittedName>
        <fullName evidence="2">Uncharacterized protein</fullName>
    </submittedName>
</protein>
<reference evidence="2" key="2">
    <citation type="submission" date="2020-09" db="EMBL/GenBank/DDBJ databases">
        <authorList>
            <person name="Sun Q."/>
            <person name="Zhou Y."/>
        </authorList>
    </citation>
    <scope>NUCLEOTIDE SEQUENCE</scope>
    <source>
        <strain evidence="2">CGMCC 1.12153</strain>
    </source>
</reference>
<dbReference type="Proteomes" id="UP000660110">
    <property type="component" value="Unassembled WGS sequence"/>
</dbReference>
<evidence type="ECO:0000313" key="2">
    <source>
        <dbReference type="EMBL" id="GGF31642.1"/>
    </source>
</evidence>
<evidence type="ECO:0000256" key="1">
    <source>
        <dbReference type="SAM" id="Phobius"/>
    </source>
</evidence>
<proteinExistence type="predicted"/>
<keyword evidence="1" id="KW-0472">Membrane</keyword>
<sequence length="273" mass="31221">MVSVQELIRRDGVRQVITGSILISVMLFFVGSLFYIGFEGLLFNSIYSIAFGLAGIAVFRSGWEDLILANRSLGFIRDENEAAFEIFPERMYIGHKAASIFHACLYDMDGEVYTQIKQHRHFDMKMCRPFISFFSGGSLFPASYILKGEDGMAAYKIVKKGGFTWRGYVQRPDGPYLAYTTHDKPKGTGRSVFQYIEGNKKRWKAEGDAFIGHFEIKDDHDHLWAIIKRDAIPTEAAERFDHMPGYLVDWKKRKDVPHSLIAFLFLLQTNTSV</sequence>
<organism evidence="2 3">
    <name type="scientific">Halobacillus andaensis</name>
    <dbReference type="NCBI Taxonomy" id="1176239"/>
    <lineage>
        <taxon>Bacteria</taxon>
        <taxon>Bacillati</taxon>
        <taxon>Bacillota</taxon>
        <taxon>Bacilli</taxon>
        <taxon>Bacillales</taxon>
        <taxon>Bacillaceae</taxon>
        <taxon>Halobacillus</taxon>
    </lineage>
</organism>
<accession>A0A917BA41</accession>
<reference evidence="2" key="1">
    <citation type="journal article" date="2014" name="Int. J. Syst. Evol. Microbiol.">
        <title>Complete genome sequence of Corynebacterium casei LMG S-19264T (=DSM 44701T), isolated from a smear-ripened cheese.</title>
        <authorList>
            <consortium name="US DOE Joint Genome Institute (JGI-PGF)"/>
            <person name="Walter F."/>
            <person name="Albersmeier A."/>
            <person name="Kalinowski J."/>
            <person name="Ruckert C."/>
        </authorList>
    </citation>
    <scope>NUCLEOTIDE SEQUENCE</scope>
    <source>
        <strain evidence="2">CGMCC 1.12153</strain>
    </source>
</reference>
<dbReference type="RefSeq" id="WP_188378656.1">
    <property type="nucleotide sequence ID" value="NZ_BMEL01000004.1"/>
</dbReference>
<name>A0A917BA41_HALAA</name>
<keyword evidence="3" id="KW-1185">Reference proteome</keyword>
<keyword evidence="1" id="KW-0812">Transmembrane</keyword>
<gene>
    <name evidence="2" type="ORF">GCM10010954_33530</name>
</gene>
<feature type="transmembrane region" description="Helical" evidence="1">
    <location>
        <begin position="12"/>
        <end position="36"/>
    </location>
</feature>
<comment type="caution">
    <text evidence="2">The sequence shown here is derived from an EMBL/GenBank/DDBJ whole genome shotgun (WGS) entry which is preliminary data.</text>
</comment>
<dbReference type="EMBL" id="BMEL01000004">
    <property type="protein sequence ID" value="GGF31642.1"/>
    <property type="molecule type" value="Genomic_DNA"/>
</dbReference>